<evidence type="ECO:0000256" key="4">
    <source>
        <dbReference type="ARBA" id="ARBA00022801"/>
    </source>
</evidence>
<dbReference type="InterPro" id="IPR029030">
    <property type="entry name" value="Caspase-like_dom_sf"/>
</dbReference>
<sequence>MEAFHRDNIEKHWKDLIDQTRFDDLWEKFRDGHDDEIFTDSIIKDILSKPDNSQRNECFYSHITNCSHHLAYNKLIQSLSSSGHNHLSLLVMKNKLLNHDVDGLDGGFNSKHTSETPLPPKLENLTISRTPTDTCLQKLRRRDPELCYLLNSSPPGYLLLINNEFEYNHSETRLGSEVDVKHLRDLFTQFGFHIVERHNLTLQGIEEVLDKFSHMEELCNVDCVFVFIMSHGRDPGERKPQDPPLKSPGRESVDIELEDNKHINSNDIVEQINSSSTIRPNTPKLFFFNTCRGKKADLGPDRDHSLYIDGSIADTSTEIDALPVFTHYQNGNSNNQNHALGYNVNHKDALPGNHSNNNDALPGNHSNNNDALPGNHSNNNDALLGNHSNNNDALLGNHSNNNDALPGNHSNNNDAPSDNHALGNNSNKFNRISLHNNVRVTDVSSKLECYLANVRKLGKKDKKNNRLVRCATWFSKRFNCVVPSCSKYRLNTRSGADSADSIEGQYAMDSELPPQIMKPPIAPTISSNKIKNKKFLTGDIFMAFSTVYGYNSKRHPTHGSWFVANLCEVFAENAKDTDLETMMEEVDRRMRKMKDRKYGTQMYVKKTEGFSKKFYFNVKLDIKE</sequence>
<keyword evidence="3" id="KW-0053">Apoptosis</keyword>
<keyword evidence="5" id="KW-0788">Thiol protease</keyword>
<dbReference type="STRING" id="121845.A0A1S4EEZ5"/>
<dbReference type="Gene3D" id="1.10.533.10">
    <property type="entry name" value="Death Domain, Fas"/>
    <property type="match status" value="1"/>
</dbReference>
<evidence type="ECO:0000256" key="3">
    <source>
        <dbReference type="ARBA" id="ARBA00022703"/>
    </source>
</evidence>
<organism evidence="11 12">
    <name type="scientific">Diaphorina citri</name>
    <name type="common">Asian citrus psyllid</name>
    <dbReference type="NCBI Taxonomy" id="121845"/>
    <lineage>
        <taxon>Eukaryota</taxon>
        <taxon>Metazoa</taxon>
        <taxon>Ecdysozoa</taxon>
        <taxon>Arthropoda</taxon>
        <taxon>Hexapoda</taxon>
        <taxon>Insecta</taxon>
        <taxon>Pterygota</taxon>
        <taxon>Neoptera</taxon>
        <taxon>Paraneoptera</taxon>
        <taxon>Hemiptera</taxon>
        <taxon>Sternorrhyncha</taxon>
        <taxon>Psylloidea</taxon>
        <taxon>Psyllidae</taxon>
        <taxon>Diaphorininae</taxon>
        <taxon>Diaphorina</taxon>
    </lineage>
</organism>
<comment type="similarity">
    <text evidence="1 7">Belongs to the peptidase C14A family.</text>
</comment>
<evidence type="ECO:0000313" key="12">
    <source>
        <dbReference type="RefSeq" id="XP_017300667.1"/>
    </source>
</evidence>
<evidence type="ECO:0000256" key="1">
    <source>
        <dbReference type="ARBA" id="ARBA00010134"/>
    </source>
</evidence>
<dbReference type="Gene3D" id="3.40.50.1460">
    <property type="match status" value="1"/>
</dbReference>
<dbReference type="PROSITE" id="PS50208">
    <property type="entry name" value="CASPASE_P20"/>
    <property type="match status" value="1"/>
</dbReference>
<gene>
    <name evidence="12" type="primary">LOC103511907</name>
</gene>
<dbReference type="PANTHER" id="PTHR47901">
    <property type="entry name" value="CASPASE RECRUITMENT DOMAIN-CONTAINING PROTEIN 18"/>
    <property type="match status" value="1"/>
</dbReference>
<dbReference type="GO" id="GO:0006508">
    <property type="term" value="P:proteolysis"/>
    <property type="evidence" value="ECO:0007669"/>
    <property type="project" value="UniProtKB-KW"/>
</dbReference>
<dbReference type="CDD" id="cd01671">
    <property type="entry name" value="CARD"/>
    <property type="match status" value="1"/>
</dbReference>
<dbReference type="GO" id="GO:0004197">
    <property type="term" value="F:cysteine-type endopeptidase activity"/>
    <property type="evidence" value="ECO:0007669"/>
    <property type="project" value="InterPro"/>
</dbReference>
<dbReference type="InterPro" id="IPR011029">
    <property type="entry name" value="DEATH-like_dom_sf"/>
</dbReference>
<feature type="domain" description="Caspase family p10" evidence="9">
    <location>
        <begin position="539"/>
        <end position="616"/>
    </location>
</feature>
<dbReference type="PaxDb" id="121845-A0A1S4EEZ5"/>
<keyword evidence="2" id="KW-0645">Protease</keyword>
<evidence type="ECO:0000259" key="9">
    <source>
        <dbReference type="PROSITE" id="PS50207"/>
    </source>
</evidence>
<dbReference type="Gene3D" id="3.30.70.1470">
    <property type="entry name" value="Caspase-like"/>
    <property type="match status" value="1"/>
</dbReference>
<dbReference type="PRINTS" id="PR00376">
    <property type="entry name" value="IL1BCENZYME"/>
</dbReference>
<dbReference type="PROSITE" id="PS50207">
    <property type="entry name" value="CASPASE_P10"/>
    <property type="match status" value="1"/>
</dbReference>
<dbReference type="GeneID" id="103511907"/>
<name>A0A1S4EEZ5_DIACI</name>
<protein>
    <submittedName>
        <fullName evidence="12">Uncharacterized protein</fullName>
    </submittedName>
</protein>
<proteinExistence type="inferred from homology"/>
<evidence type="ECO:0000313" key="11">
    <source>
        <dbReference type="Proteomes" id="UP000079169"/>
    </source>
</evidence>
<reference evidence="12" key="1">
    <citation type="submission" date="2025-08" db="UniProtKB">
        <authorList>
            <consortium name="RefSeq"/>
        </authorList>
    </citation>
    <scope>IDENTIFICATION</scope>
</reference>
<evidence type="ECO:0000256" key="5">
    <source>
        <dbReference type="ARBA" id="ARBA00022807"/>
    </source>
</evidence>
<keyword evidence="11" id="KW-1185">Reference proteome</keyword>
<dbReference type="InterPro" id="IPR015917">
    <property type="entry name" value="Pept_C14A"/>
</dbReference>
<evidence type="ECO:0000256" key="8">
    <source>
        <dbReference type="SAM" id="MobiDB-lite"/>
    </source>
</evidence>
<keyword evidence="6" id="KW-0865">Zymogen</keyword>
<dbReference type="PANTHER" id="PTHR47901:SF8">
    <property type="entry name" value="CASPASE-3"/>
    <property type="match status" value="1"/>
</dbReference>
<dbReference type="GO" id="GO:0006915">
    <property type="term" value="P:apoptotic process"/>
    <property type="evidence" value="ECO:0007669"/>
    <property type="project" value="UniProtKB-KW"/>
</dbReference>
<dbReference type="InterPro" id="IPR011600">
    <property type="entry name" value="Pept_C14_caspase"/>
</dbReference>
<evidence type="ECO:0000256" key="7">
    <source>
        <dbReference type="RuleBase" id="RU003971"/>
    </source>
</evidence>
<dbReference type="RefSeq" id="XP_017300667.1">
    <property type="nucleotide sequence ID" value="XM_017445178.2"/>
</dbReference>
<evidence type="ECO:0000256" key="6">
    <source>
        <dbReference type="ARBA" id="ARBA00023145"/>
    </source>
</evidence>
<feature type="region of interest" description="Disordered" evidence="8">
    <location>
        <begin position="336"/>
        <end position="428"/>
    </location>
</feature>
<evidence type="ECO:0000259" key="10">
    <source>
        <dbReference type="PROSITE" id="PS50208"/>
    </source>
</evidence>
<dbReference type="SMART" id="SM00115">
    <property type="entry name" value="CASc"/>
    <property type="match status" value="1"/>
</dbReference>
<dbReference type="AlphaFoldDB" id="A0A1S4EEZ5"/>
<feature type="compositionally biased region" description="Polar residues" evidence="8">
    <location>
        <begin position="353"/>
        <end position="428"/>
    </location>
</feature>
<evidence type="ECO:0000256" key="2">
    <source>
        <dbReference type="ARBA" id="ARBA00022670"/>
    </source>
</evidence>
<dbReference type="InterPro" id="IPR002398">
    <property type="entry name" value="Pept_C14"/>
</dbReference>
<dbReference type="SUPFAM" id="SSF52129">
    <property type="entry name" value="Caspase-like"/>
    <property type="match status" value="2"/>
</dbReference>
<dbReference type="InterPro" id="IPR002138">
    <property type="entry name" value="Pept_C14_p10"/>
</dbReference>
<keyword evidence="4" id="KW-0378">Hydrolase</keyword>
<accession>A0A1S4EEZ5</accession>
<dbReference type="InterPro" id="IPR001309">
    <property type="entry name" value="Pept_C14_p20"/>
</dbReference>
<dbReference type="SUPFAM" id="SSF47986">
    <property type="entry name" value="DEATH domain"/>
    <property type="match status" value="1"/>
</dbReference>
<dbReference type="Pfam" id="PF00656">
    <property type="entry name" value="Peptidase_C14"/>
    <property type="match status" value="1"/>
</dbReference>
<dbReference type="Proteomes" id="UP000079169">
    <property type="component" value="Unplaced"/>
</dbReference>
<dbReference type="KEGG" id="dci:103511907"/>
<feature type="domain" description="Caspase family p20" evidence="10">
    <location>
        <begin position="158"/>
        <end position="295"/>
    </location>
</feature>